<dbReference type="Proteomes" id="UP000655225">
    <property type="component" value="Unassembled WGS sequence"/>
</dbReference>
<evidence type="ECO:0000313" key="1">
    <source>
        <dbReference type="EMBL" id="KAF8413367.1"/>
    </source>
</evidence>
<gene>
    <name evidence="1" type="ORF">HHK36_001348</name>
</gene>
<protein>
    <submittedName>
        <fullName evidence="1">Uncharacterized protein</fullName>
    </submittedName>
</protein>
<organism evidence="1 2">
    <name type="scientific">Tetracentron sinense</name>
    <name type="common">Spur-leaf</name>
    <dbReference type="NCBI Taxonomy" id="13715"/>
    <lineage>
        <taxon>Eukaryota</taxon>
        <taxon>Viridiplantae</taxon>
        <taxon>Streptophyta</taxon>
        <taxon>Embryophyta</taxon>
        <taxon>Tracheophyta</taxon>
        <taxon>Spermatophyta</taxon>
        <taxon>Magnoliopsida</taxon>
        <taxon>Trochodendrales</taxon>
        <taxon>Trochodendraceae</taxon>
        <taxon>Tetracentron</taxon>
    </lineage>
</organism>
<dbReference type="AlphaFoldDB" id="A0A834ZVW1"/>
<reference evidence="1 2" key="1">
    <citation type="submission" date="2020-04" db="EMBL/GenBank/DDBJ databases">
        <title>Plant Genome Project.</title>
        <authorList>
            <person name="Zhang R.-G."/>
        </authorList>
    </citation>
    <scope>NUCLEOTIDE SEQUENCE [LARGE SCALE GENOMIC DNA]</scope>
    <source>
        <strain evidence="1">YNK0</strain>
        <tissue evidence="1">Leaf</tissue>
    </source>
</reference>
<dbReference type="EMBL" id="JABCRI010000001">
    <property type="protein sequence ID" value="KAF8413367.1"/>
    <property type="molecule type" value="Genomic_DNA"/>
</dbReference>
<keyword evidence="2" id="KW-1185">Reference proteome</keyword>
<comment type="caution">
    <text evidence="1">The sequence shown here is derived from an EMBL/GenBank/DDBJ whole genome shotgun (WGS) entry which is preliminary data.</text>
</comment>
<accession>A0A834ZVW1</accession>
<name>A0A834ZVW1_TETSI</name>
<sequence>MGVNVMSSSHQAPQQTMAHLAQTMPHMTATQDVRTVIIKATYREYIIRSRPSLTSGAECMVVARLSGGNMIRLLVHDIIANFGSSCESSG</sequence>
<proteinExistence type="predicted"/>
<evidence type="ECO:0000313" key="2">
    <source>
        <dbReference type="Proteomes" id="UP000655225"/>
    </source>
</evidence>